<dbReference type="PROSITE" id="PS51767">
    <property type="entry name" value="PEPTIDASE_A1"/>
    <property type="match status" value="1"/>
</dbReference>
<evidence type="ECO:0000313" key="3">
    <source>
        <dbReference type="EnsemblPlants" id="HORVU.MOREX.r3.5HG0533160.1"/>
    </source>
</evidence>
<feature type="domain" description="Peptidase A1" evidence="2">
    <location>
        <begin position="1"/>
        <end position="252"/>
    </location>
</feature>
<reference evidence="4" key="1">
    <citation type="journal article" date="2012" name="Nature">
        <title>A physical, genetic and functional sequence assembly of the barley genome.</title>
        <authorList>
            <consortium name="The International Barley Genome Sequencing Consortium"/>
            <person name="Mayer K.F."/>
            <person name="Waugh R."/>
            <person name="Brown J.W."/>
            <person name="Schulman A."/>
            <person name="Langridge P."/>
            <person name="Platzer M."/>
            <person name="Fincher G.B."/>
            <person name="Muehlbauer G.J."/>
            <person name="Sato K."/>
            <person name="Close T.J."/>
            <person name="Wise R.P."/>
            <person name="Stein N."/>
        </authorList>
    </citation>
    <scope>NUCLEOTIDE SEQUENCE [LARGE SCALE GENOMIC DNA]</scope>
    <source>
        <strain evidence="4">cv. Morex</strain>
    </source>
</reference>
<dbReference type="Pfam" id="PF14543">
    <property type="entry name" value="TAXi_N"/>
    <property type="match status" value="1"/>
</dbReference>
<reference evidence="3" key="3">
    <citation type="submission" date="2022-01" db="UniProtKB">
        <authorList>
            <consortium name="EnsemblPlants"/>
        </authorList>
    </citation>
    <scope>IDENTIFICATION</scope>
    <source>
        <strain evidence="3">subsp. vulgare</strain>
    </source>
</reference>
<evidence type="ECO:0000256" key="1">
    <source>
        <dbReference type="ARBA" id="ARBA00007447"/>
    </source>
</evidence>
<dbReference type="InterPro" id="IPR033121">
    <property type="entry name" value="PEPTIDASE_A1"/>
</dbReference>
<dbReference type="GO" id="GO:0004190">
    <property type="term" value="F:aspartic-type endopeptidase activity"/>
    <property type="evidence" value="ECO:0007669"/>
    <property type="project" value="InterPro"/>
</dbReference>
<reference evidence="3" key="2">
    <citation type="submission" date="2020-10" db="EMBL/GenBank/DDBJ databases">
        <authorList>
            <person name="Scholz U."/>
            <person name="Mascher M."/>
            <person name="Fiebig A."/>
        </authorList>
    </citation>
    <scope>NUCLEOTIDE SEQUENCE [LARGE SCALE GENOMIC DNA]</scope>
    <source>
        <strain evidence="3">cv. Morex</strain>
    </source>
</reference>
<dbReference type="AlphaFoldDB" id="A0A8I6YNW3"/>
<organism evidence="3 4">
    <name type="scientific">Hordeum vulgare subsp. vulgare</name>
    <name type="common">Domesticated barley</name>
    <dbReference type="NCBI Taxonomy" id="112509"/>
    <lineage>
        <taxon>Eukaryota</taxon>
        <taxon>Viridiplantae</taxon>
        <taxon>Streptophyta</taxon>
        <taxon>Embryophyta</taxon>
        <taxon>Tracheophyta</taxon>
        <taxon>Spermatophyta</taxon>
        <taxon>Magnoliopsida</taxon>
        <taxon>Liliopsida</taxon>
        <taxon>Poales</taxon>
        <taxon>Poaceae</taxon>
        <taxon>BOP clade</taxon>
        <taxon>Pooideae</taxon>
        <taxon>Triticodae</taxon>
        <taxon>Triticeae</taxon>
        <taxon>Hordeinae</taxon>
        <taxon>Hordeum</taxon>
    </lineage>
</organism>
<dbReference type="InterPro" id="IPR032861">
    <property type="entry name" value="TAXi_N"/>
</dbReference>
<dbReference type="GO" id="GO:0006508">
    <property type="term" value="P:proteolysis"/>
    <property type="evidence" value="ECO:0007669"/>
    <property type="project" value="InterPro"/>
</dbReference>
<evidence type="ECO:0000313" key="4">
    <source>
        <dbReference type="Proteomes" id="UP000011116"/>
    </source>
</evidence>
<comment type="similarity">
    <text evidence="1">Belongs to the peptidase A1 family.</text>
</comment>
<dbReference type="PANTHER" id="PTHR13683">
    <property type="entry name" value="ASPARTYL PROTEASES"/>
    <property type="match status" value="1"/>
</dbReference>
<dbReference type="Gramene" id="HORVU.MOREX.r3.5HG0533160.1">
    <property type="protein sequence ID" value="HORVU.MOREX.r3.5HG0533160.1"/>
    <property type="gene ID" value="HORVU.MOREX.r3.5HG0533160"/>
</dbReference>
<proteinExistence type="inferred from homology"/>
<name>A0A8I6YNW3_HORVV</name>
<keyword evidence="4" id="KW-1185">Reference proteome</keyword>
<dbReference type="PANTHER" id="PTHR13683:SF830">
    <property type="entry name" value="PEPTIDASE A1 DOMAIN-CONTAINING PROTEIN"/>
    <property type="match status" value="1"/>
</dbReference>
<dbReference type="Gramene" id="HORVU.MOREX.r2.5HG0443460.1">
    <property type="protein sequence ID" value="HORVU.MOREX.r2.5HG0443460.1"/>
    <property type="gene ID" value="HORVU.MOREX.r2.5HG0443460"/>
</dbReference>
<dbReference type="InterPro" id="IPR001461">
    <property type="entry name" value="Aspartic_peptidase_A1"/>
</dbReference>
<dbReference type="InterPro" id="IPR021109">
    <property type="entry name" value="Peptidase_aspartic_dom_sf"/>
</dbReference>
<dbReference type="Pfam" id="PF14541">
    <property type="entry name" value="TAXi_C"/>
    <property type="match status" value="1"/>
</dbReference>
<protein>
    <recommendedName>
        <fullName evidence="2">Peptidase A1 domain-containing protein</fullName>
    </recommendedName>
</protein>
<dbReference type="InterPro" id="IPR032799">
    <property type="entry name" value="TAXi_C"/>
</dbReference>
<dbReference type="Gene3D" id="2.40.70.10">
    <property type="entry name" value="Acid Proteases"/>
    <property type="match status" value="2"/>
</dbReference>
<sequence length="252" mass="26795">MWVRCSPCTDCSMSGQLDAPLYSPSNSSTSTNISCSDDICKDAQKTGHSVCQASETPSNQCGYSQAYADGTTTEGYYVSDIMRFDTVMESKNESATVSSAYVIFGCSNSISGPVPTDGFMGFGKDAPSVILQLNSQGVSPKAFSHCLTNSDEGGGFLVLGEVVEPGLVFTPLVPSHLNMKSIAVNGKKVHINSSLFTTSHTQGTFVDSGAPSFYLVDEVYDRLLKAINHSIPRSAQSYVTNTGTQCYKVSST</sequence>
<dbReference type="SUPFAM" id="SSF50630">
    <property type="entry name" value="Acid proteases"/>
    <property type="match status" value="1"/>
</dbReference>
<accession>A0A8I6YNW3</accession>
<dbReference type="Proteomes" id="UP000011116">
    <property type="component" value="Chromosome 5H"/>
</dbReference>
<evidence type="ECO:0000259" key="2">
    <source>
        <dbReference type="PROSITE" id="PS51767"/>
    </source>
</evidence>
<dbReference type="EnsemblPlants" id="HORVU.MOREX.r3.5HG0533160.1">
    <property type="protein sequence ID" value="HORVU.MOREX.r3.5HG0533160.1"/>
    <property type="gene ID" value="HORVU.MOREX.r3.5HG0533160"/>
</dbReference>